<organism evidence="2 3">
    <name type="scientific">Stephanodiscus triporus</name>
    <dbReference type="NCBI Taxonomy" id="2934178"/>
    <lineage>
        <taxon>Eukaryota</taxon>
        <taxon>Sar</taxon>
        <taxon>Stramenopiles</taxon>
        <taxon>Ochrophyta</taxon>
        <taxon>Bacillariophyta</taxon>
        <taxon>Coscinodiscophyceae</taxon>
        <taxon>Thalassiosirophycidae</taxon>
        <taxon>Stephanodiscales</taxon>
        <taxon>Stephanodiscaceae</taxon>
        <taxon>Stephanodiscus</taxon>
    </lineage>
</organism>
<reference evidence="2 3" key="1">
    <citation type="submission" date="2024-10" db="EMBL/GenBank/DDBJ databases">
        <title>Updated reference genomes for cyclostephanoid diatoms.</title>
        <authorList>
            <person name="Roberts W.R."/>
            <person name="Alverson A.J."/>
        </authorList>
    </citation>
    <scope>NUCLEOTIDE SEQUENCE [LARGE SCALE GENOMIC DNA]</scope>
    <source>
        <strain evidence="2 3">AJA276-08</strain>
    </source>
</reference>
<name>A0ABD3Q5P9_9STRA</name>
<keyword evidence="1" id="KW-0812">Transmembrane</keyword>
<feature type="transmembrane region" description="Helical" evidence="1">
    <location>
        <begin position="58"/>
        <end position="76"/>
    </location>
</feature>
<evidence type="ECO:0000313" key="3">
    <source>
        <dbReference type="Proteomes" id="UP001530315"/>
    </source>
</evidence>
<keyword evidence="3" id="KW-1185">Reference proteome</keyword>
<dbReference type="EMBL" id="JALLAZ020000414">
    <property type="protein sequence ID" value="KAL3795620.1"/>
    <property type="molecule type" value="Genomic_DNA"/>
</dbReference>
<keyword evidence="1" id="KW-0472">Membrane</keyword>
<feature type="transmembrane region" description="Helical" evidence="1">
    <location>
        <begin position="25"/>
        <end position="46"/>
    </location>
</feature>
<gene>
    <name evidence="2" type="ORF">ACHAW5_002816</name>
</gene>
<comment type="caution">
    <text evidence="2">The sequence shown here is derived from an EMBL/GenBank/DDBJ whole genome shotgun (WGS) entry which is preliminary data.</text>
</comment>
<sequence length="159" mass="16745">MAAGGHPPGYFLFDLDVFHASRGDVLMVLAVLAYTMHVVRLGAYAPRTNPLKLAAAKASIEAVLSVTLCAGLAYVGSGNDMPPHFPSSLELPTFVSQIGGDVSEYFSAIVATFAEGGPEAIWHGSSFGMSVGAILWTGWITCAYTIYAQSYGQRKVGPV</sequence>
<dbReference type="Proteomes" id="UP001530315">
    <property type="component" value="Unassembled WGS sequence"/>
</dbReference>
<evidence type="ECO:0000256" key="1">
    <source>
        <dbReference type="SAM" id="Phobius"/>
    </source>
</evidence>
<proteinExistence type="predicted"/>
<evidence type="ECO:0000313" key="2">
    <source>
        <dbReference type="EMBL" id="KAL3795620.1"/>
    </source>
</evidence>
<dbReference type="AlphaFoldDB" id="A0ABD3Q5P9"/>
<feature type="transmembrane region" description="Helical" evidence="1">
    <location>
        <begin position="127"/>
        <end position="147"/>
    </location>
</feature>
<accession>A0ABD3Q5P9</accession>
<keyword evidence="1" id="KW-1133">Transmembrane helix</keyword>
<protein>
    <submittedName>
        <fullName evidence="2">Uncharacterized protein</fullName>
    </submittedName>
</protein>